<dbReference type="SUPFAM" id="SSF52540">
    <property type="entry name" value="P-loop containing nucleoside triphosphate hydrolases"/>
    <property type="match status" value="1"/>
</dbReference>
<dbReference type="eggNOG" id="KOG0987">
    <property type="taxonomic scope" value="Eukaryota"/>
</dbReference>
<dbReference type="PANTHER" id="PTHR47642:SF5">
    <property type="entry name" value="ATP-DEPENDENT DNA HELICASE"/>
    <property type="match status" value="1"/>
</dbReference>
<keyword evidence="2" id="KW-0067">ATP-binding</keyword>
<dbReference type="InterPro" id="IPR027417">
    <property type="entry name" value="P-loop_NTPase"/>
</dbReference>
<evidence type="ECO:0000313" key="2">
    <source>
        <dbReference type="EMBL" id="EXF83765.1"/>
    </source>
</evidence>
<sequence>MRHVRGMPRKPRKKSQSKKDKVGWVDFGPFGGVQIIVVGDFCQLPPVKPFEHCLHNGCQQETKEERTDAATSYACPLPGHPKIQDNEKWAFKSTAWEECKFKYVHLREIHRQKDESFVSILQKCRLGKALDASDISTLLHHPTEVENGARLYSKREEVDDRNDLSFEELPGRPRKYKCLDVYKPSESDVGDSKSDHAMPSDVSRLRKDHRYASDLVLKRNMPVILLANIDLKATLVNGSQGVIDDFVPCDRLEPPTKPQKHNYEKDPEGYRRAMERYRHISRFIHTNIADLLPSVKFSNGTKRVIGPDCTVNETGEKGPQFYALFSRTQIPLAPGWAMTIHKSQGMSLDRLIVNLGSVFEKGQAYVALSRARSLKGLEIEEATRDELQDSLRVDLEVKKFLERLEGTGKGKNPELRNTGT</sequence>
<dbReference type="HOGENOM" id="CLU_001613_7_3_1"/>
<dbReference type="GO" id="GO:0004386">
    <property type="term" value="F:helicase activity"/>
    <property type="evidence" value="ECO:0007669"/>
    <property type="project" value="UniProtKB-KW"/>
</dbReference>
<organism evidence="2 3">
    <name type="scientific">Colletotrichum fioriniae PJ7</name>
    <dbReference type="NCBI Taxonomy" id="1445577"/>
    <lineage>
        <taxon>Eukaryota</taxon>
        <taxon>Fungi</taxon>
        <taxon>Dikarya</taxon>
        <taxon>Ascomycota</taxon>
        <taxon>Pezizomycotina</taxon>
        <taxon>Sordariomycetes</taxon>
        <taxon>Hypocreomycetidae</taxon>
        <taxon>Glomerellales</taxon>
        <taxon>Glomerellaceae</taxon>
        <taxon>Colletotrichum</taxon>
        <taxon>Colletotrichum acutatum species complex</taxon>
    </lineage>
</organism>
<feature type="compositionally biased region" description="Basic residues" evidence="1">
    <location>
        <begin position="1"/>
        <end position="16"/>
    </location>
</feature>
<dbReference type="STRING" id="1445577.A0A010R4X5"/>
<dbReference type="InterPro" id="IPR051055">
    <property type="entry name" value="PIF1_helicase"/>
</dbReference>
<protein>
    <submittedName>
        <fullName evidence="2">ATP-dependent DNA helicase PIF1</fullName>
    </submittedName>
</protein>
<dbReference type="Gene3D" id="3.40.50.300">
    <property type="entry name" value="P-loop containing nucleotide triphosphate hydrolases"/>
    <property type="match status" value="1"/>
</dbReference>
<evidence type="ECO:0000256" key="1">
    <source>
        <dbReference type="SAM" id="MobiDB-lite"/>
    </source>
</evidence>
<dbReference type="PANTHER" id="PTHR47642">
    <property type="entry name" value="ATP-DEPENDENT DNA HELICASE"/>
    <property type="match status" value="1"/>
</dbReference>
<keyword evidence="2" id="KW-0378">Hydrolase</keyword>
<feature type="region of interest" description="Disordered" evidence="1">
    <location>
        <begin position="1"/>
        <end position="20"/>
    </location>
</feature>
<name>A0A010R4X5_9PEZI</name>
<gene>
    <name evidence="2" type="ORF">CFIO01_01492</name>
</gene>
<dbReference type="CDD" id="cd18809">
    <property type="entry name" value="SF1_C_RecD"/>
    <property type="match status" value="1"/>
</dbReference>
<dbReference type="EMBL" id="JARH01000222">
    <property type="protein sequence ID" value="EXF83765.1"/>
    <property type="molecule type" value="Genomic_DNA"/>
</dbReference>
<accession>A0A010R4X5</accession>
<reference evidence="2 3" key="1">
    <citation type="submission" date="2014-02" db="EMBL/GenBank/DDBJ databases">
        <title>The genome sequence of Colletotrichum fioriniae PJ7.</title>
        <authorList>
            <person name="Baroncelli R."/>
            <person name="Thon M.R."/>
        </authorList>
    </citation>
    <scope>NUCLEOTIDE SEQUENCE [LARGE SCALE GENOMIC DNA]</scope>
    <source>
        <strain evidence="2 3">PJ7</strain>
    </source>
</reference>
<keyword evidence="3" id="KW-1185">Reference proteome</keyword>
<comment type="caution">
    <text evidence="2">The sequence shown here is derived from an EMBL/GenBank/DDBJ whole genome shotgun (WGS) entry which is preliminary data.</text>
</comment>
<proteinExistence type="predicted"/>
<dbReference type="KEGG" id="cfj:CFIO01_01492"/>
<keyword evidence="2" id="KW-0547">Nucleotide-binding</keyword>
<dbReference type="OrthoDB" id="4843740at2759"/>
<keyword evidence="2" id="KW-0347">Helicase</keyword>
<evidence type="ECO:0000313" key="3">
    <source>
        <dbReference type="Proteomes" id="UP000020467"/>
    </source>
</evidence>
<dbReference type="Proteomes" id="UP000020467">
    <property type="component" value="Unassembled WGS sequence"/>
</dbReference>
<dbReference type="AlphaFoldDB" id="A0A010R4X5"/>